<sequence length="561" mass="64455">MQKLYTPAGEALRGVPWNAYPRPQMVRKDWLCLNGEWDFAYAGAKAVIRVPFCPESLLSGLDLKMEYGREMVYSRRFILPEEWQGKRILLHFGAVSRKALVRVNGTEAVSSEESYFPFCADITDLVHPGENEISVTAVNDLSRRHPWGKQKEKRGGMWYTPVSGIWQTVWLEPVPREYIRSLAVHTGPDYADITVEGAGDGTIVLDGAEYRLAGGYARIEIKDPVLWSPENPHLYRFSLNAGEDHVESYFALRTLSIEQADGKPRLCLNGKPYFFHGLLDQGYWSDGLYTPASPDCYEADILAMKALGFNMLRKHIKIEPEQFYYDCDRLGMVVFQDMVNCGEYRFLRDTILPGAGFQSRKDSRLNRDPAARKNFLDAMKATVKLLRNHPCICLWTIFNEGWGQFCADDAYRRLKALDDTRFIDSTSGWFAREESDVESLHIYFRKLKTGRRDRPQFLSEFGGWSLKFPEHSYNLDKTYGYKKYTDRETFVRDLKALYLEQVLPLIPQGLCAAVYTQVSDVEDETNGLLTFDRKAAKVTPEEFRGVSEKLFRALQPEIPDR</sequence>
<dbReference type="Proteomes" id="UP000192328">
    <property type="component" value="Unassembled WGS sequence"/>
</dbReference>
<proteinExistence type="predicted"/>
<reference evidence="1" key="1">
    <citation type="submission" date="2017-04" db="EMBL/GenBank/DDBJ databases">
        <authorList>
            <person name="Varghese N."/>
            <person name="Submissions S."/>
        </authorList>
    </citation>
    <scope>NUCLEOTIDE SEQUENCE</scope>
    <source>
        <strain evidence="1">WTE2008</strain>
    </source>
</reference>
<keyword evidence="2" id="KW-1185">Reference proteome</keyword>
<organism evidence="1 2">
    <name type="scientific">Aristaeella lactis</name>
    <dbReference type="NCBI Taxonomy" id="3046383"/>
    <lineage>
        <taxon>Bacteria</taxon>
        <taxon>Bacillati</taxon>
        <taxon>Bacillota</taxon>
        <taxon>Clostridia</taxon>
        <taxon>Eubacteriales</taxon>
        <taxon>Aristaeellaceae</taxon>
        <taxon>Aristaeella</taxon>
    </lineage>
</organism>
<accession>A0AC61PM03</accession>
<evidence type="ECO:0000313" key="2">
    <source>
        <dbReference type="Proteomes" id="UP000192328"/>
    </source>
</evidence>
<gene>
    <name evidence="1" type="ORF">SAMN06297397_1845</name>
</gene>
<evidence type="ECO:0000313" key="1">
    <source>
        <dbReference type="EMBL" id="SMC66630.1"/>
    </source>
</evidence>
<keyword evidence="1" id="KW-0378">Hydrolase</keyword>
<comment type="caution">
    <text evidence="1">The sequence shown here is derived from an EMBL/GenBank/DDBJ whole genome shotgun (WGS) entry which is preliminary data.</text>
</comment>
<dbReference type="EMBL" id="FWXZ01000003">
    <property type="protein sequence ID" value="SMC66630.1"/>
    <property type="molecule type" value="Genomic_DNA"/>
</dbReference>
<name>A0AC61PM03_9FIRM</name>
<protein>
    <submittedName>
        <fullName evidence="1">Glycosyl hydrolases family 2</fullName>
    </submittedName>
</protein>